<dbReference type="EMBL" id="HACA01005184">
    <property type="protein sequence ID" value="CDW22545.1"/>
    <property type="molecule type" value="Transcribed_RNA"/>
</dbReference>
<dbReference type="AlphaFoldDB" id="A0A0K2T9R8"/>
<protein>
    <submittedName>
        <fullName evidence="1">Uncharacterized protein</fullName>
    </submittedName>
</protein>
<name>A0A0K2T9R8_LEPSM</name>
<sequence>MWVVTSIISKNKGHTYCYLYIGIEALIKILDFHSLQ</sequence>
<evidence type="ECO:0000313" key="1">
    <source>
        <dbReference type="EMBL" id="CDW22545.1"/>
    </source>
</evidence>
<accession>A0A0K2T9R8</accession>
<organism evidence="1">
    <name type="scientific">Lepeophtheirus salmonis</name>
    <name type="common">Salmon louse</name>
    <name type="synonym">Caligus salmonis</name>
    <dbReference type="NCBI Taxonomy" id="72036"/>
    <lineage>
        <taxon>Eukaryota</taxon>
        <taxon>Metazoa</taxon>
        <taxon>Ecdysozoa</taxon>
        <taxon>Arthropoda</taxon>
        <taxon>Crustacea</taxon>
        <taxon>Multicrustacea</taxon>
        <taxon>Hexanauplia</taxon>
        <taxon>Copepoda</taxon>
        <taxon>Siphonostomatoida</taxon>
        <taxon>Caligidae</taxon>
        <taxon>Lepeophtheirus</taxon>
    </lineage>
</organism>
<reference evidence="1" key="1">
    <citation type="submission" date="2014-05" db="EMBL/GenBank/DDBJ databases">
        <authorList>
            <person name="Chronopoulou M."/>
        </authorList>
    </citation>
    <scope>NUCLEOTIDE SEQUENCE</scope>
    <source>
        <tissue evidence="1">Whole organism</tissue>
    </source>
</reference>
<proteinExistence type="predicted"/>